<name>A0ACB7J7L9_PLECO</name>
<gene>
    <name evidence="1" type="ORF">CCMSSC00406_0009102</name>
</gene>
<comment type="caution">
    <text evidence="1">The sequence shown here is derived from an EMBL/GenBank/DDBJ whole genome shotgun (WGS) entry which is preliminary data.</text>
</comment>
<proteinExistence type="predicted"/>
<evidence type="ECO:0000313" key="2">
    <source>
        <dbReference type="Proteomes" id="UP000824881"/>
    </source>
</evidence>
<protein>
    <submittedName>
        <fullName evidence="1">Uncharacterized protein</fullName>
    </submittedName>
</protein>
<dbReference type="EMBL" id="WQMT02000002">
    <property type="protein sequence ID" value="KAG9226005.1"/>
    <property type="molecule type" value="Genomic_DNA"/>
</dbReference>
<accession>A0ACB7J7L9</accession>
<dbReference type="Proteomes" id="UP000824881">
    <property type="component" value="Unassembled WGS sequence"/>
</dbReference>
<organism evidence="1 2">
    <name type="scientific">Pleurotus cornucopiae</name>
    <name type="common">Cornucopia mushroom</name>
    <dbReference type="NCBI Taxonomy" id="5321"/>
    <lineage>
        <taxon>Eukaryota</taxon>
        <taxon>Fungi</taxon>
        <taxon>Dikarya</taxon>
        <taxon>Basidiomycota</taxon>
        <taxon>Agaricomycotina</taxon>
        <taxon>Agaricomycetes</taxon>
        <taxon>Agaricomycetidae</taxon>
        <taxon>Agaricales</taxon>
        <taxon>Pleurotineae</taxon>
        <taxon>Pleurotaceae</taxon>
        <taxon>Pleurotus</taxon>
    </lineage>
</organism>
<evidence type="ECO:0000313" key="1">
    <source>
        <dbReference type="EMBL" id="KAG9226005.1"/>
    </source>
</evidence>
<reference evidence="1 2" key="1">
    <citation type="journal article" date="2021" name="Appl. Environ. Microbiol.">
        <title>Genetic linkage and physical mapping for an oyster mushroom Pleurotus cornucopiae and QTL analysis for the trait cap color.</title>
        <authorList>
            <person name="Zhang Y."/>
            <person name="Gao W."/>
            <person name="Sonnenberg A."/>
            <person name="Chen Q."/>
            <person name="Zhang J."/>
            <person name="Huang C."/>
        </authorList>
    </citation>
    <scope>NUCLEOTIDE SEQUENCE [LARGE SCALE GENOMIC DNA]</scope>
    <source>
        <strain evidence="1">CCMSSC00406</strain>
    </source>
</reference>
<keyword evidence="2" id="KW-1185">Reference proteome</keyword>
<sequence>MQGPDSTTRPRWSFGELGGLWREHVALSPARAMSRPYNTALEDMFSLAMYADTLRFVGRWSEALIVATAVVQCLRALVQLQWESEWTEDLERRLGDWREDHRDIMLRVCAPGTPLVAAISEVEDVDERDGKEASGEGASLAESAALVWT</sequence>